<dbReference type="PANTHER" id="PTHR33336:SF15">
    <property type="entry name" value="ABM DOMAIN-CONTAINING PROTEIN"/>
    <property type="match status" value="1"/>
</dbReference>
<evidence type="ECO:0000313" key="2">
    <source>
        <dbReference type="EMBL" id="MEX1670352.1"/>
    </source>
</evidence>
<keyword evidence="3" id="KW-1185">Reference proteome</keyword>
<comment type="caution">
    <text evidence="2">The sequence shown here is derived from an EMBL/GenBank/DDBJ whole genome shotgun (WGS) entry which is preliminary data.</text>
</comment>
<reference evidence="2 3" key="1">
    <citation type="journal article" date="2011" name="Int. J. Syst. Evol. Microbiol.">
        <title>Zhongshania antarctica gen. nov., sp. nov. and Zhongshania guokunii sp. nov., gammaproteobacteria respectively isolated from coastal attached (fast) ice and surface seawater of the Antarctic.</title>
        <authorList>
            <person name="Li H.J."/>
            <person name="Zhang X.Y."/>
            <person name="Chen C.X."/>
            <person name="Zhang Y.J."/>
            <person name="Gao Z.M."/>
            <person name="Yu Y."/>
            <person name="Chen X.L."/>
            <person name="Chen B."/>
            <person name="Zhang Y.Z."/>
        </authorList>
    </citation>
    <scope>NUCLEOTIDE SEQUENCE [LARGE SCALE GENOMIC DNA]</scope>
    <source>
        <strain evidence="2 3">ZS6-22T</strain>
    </source>
</reference>
<proteinExistence type="predicted"/>
<dbReference type="RefSeq" id="WP_368382687.1">
    <property type="nucleotide sequence ID" value="NZ_JBFRYA010000015.1"/>
</dbReference>
<keyword evidence="2" id="KW-0503">Monooxygenase</keyword>
<dbReference type="Proteomes" id="UP001557485">
    <property type="component" value="Unassembled WGS sequence"/>
</dbReference>
<evidence type="ECO:0000259" key="1">
    <source>
        <dbReference type="PROSITE" id="PS51725"/>
    </source>
</evidence>
<evidence type="ECO:0000313" key="3">
    <source>
        <dbReference type="Proteomes" id="UP001557485"/>
    </source>
</evidence>
<gene>
    <name evidence="2" type="ORF">AB4876_15640</name>
</gene>
<dbReference type="PANTHER" id="PTHR33336">
    <property type="entry name" value="QUINOL MONOOXYGENASE YGIN-RELATED"/>
    <property type="match status" value="1"/>
</dbReference>
<accession>A0ABV3U9V9</accession>
<dbReference type="InterPro" id="IPR007138">
    <property type="entry name" value="ABM_dom"/>
</dbReference>
<dbReference type="EC" id="1.-.-.-" evidence="2"/>
<dbReference type="InterPro" id="IPR050744">
    <property type="entry name" value="AI-2_Isomerase_LsrG"/>
</dbReference>
<name>A0ABV3U9V9_9GAMM</name>
<dbReference type="SUPFAM" id="SSF54909">
    <property type="entry name" value="Dimeric alpha+beta barrel"/>
    <property type="match status" value="1"/>
</dbReference>
<dbReference type="PROSITE" id="PS51725">
    <property type="entry name" value="ABM"/>
    <property type="match status" value="1"/>
</dbReference>
<dbReference type="Pfam" id="PF03992">
    <property type="entry name" value="ABM"/>
    <property type="match status" value="1"/>
</dbReference>
<protein>
    <submittedName>
        <fullName evidence="2">Quinol monooxygenase</fullName>
        <ecNumber evidence="2">1.-.-.-</ecNumber>
    </submittedName>
</protein>
<dbReference type="Gene3D" id="3.30.70.100">
    <property type="match status" value="1"/>
</dbReference>
<organism evidence="2 3">
    <name type="scientific">Zhongshania guokunii</name>
    <dbReference type="NCBI Taxonomy" id="641783"/>
    <lineage>
        <taxon>Bacteria</taxon>
        <taxon>Pseudomonadati</taxon>
        <taxon>Pseudomonadota</taxon>
        <taxon>Gammaproteobacteria</taxon>
        <taxon>Cellvibrionales</taxon>
        <taxon>Spongiibacteraceae</taxon>
        <taxon>Zhongshania</taxon>
    </lineage>
</organism>
<sequence>MAVQVILEFDAAEGKADEVKAYFAEILPDTRRYEGFIQIDVLNNLDKPNNFVVYETWESREAYQNYFNWRGETGVFTKLGEMIVDKPKMSFFENTGI</sequence>
<dbReference type="EMBL" id="JBFRYA010000015">
    <property type="protein sequence ID" value="MEX1670352.1"/>
    <property type="molecule type" value="Genomic_DNA"/>
</dbReference>
<keyword evidence="2" id="KW-0560">Oxidoreductase</keyword>
<feature type="domain" description="ABM" evidence="1">
    <location>
        <begin position="3"/>
        <end position="91"/>
    </location>
</feature>
<dbReference type="GO" id="GO:0004497">
    <property type="term" value="F:monooxygenase activity"/>
    <property type="evidence" value="ECO:0007669"/>
    <property type="project" value="UniProtKB-KW"/>
</dbReference>
<dbReference type="InterPro" id="IPR011008">
    <property type="entry name" value="Dimeric_a/b-barrel"/>
</dbReference>